<dbReference type="InterPro" id="IPR009081">
    <property type="entry name" value="PP-bd_ACP"/>
</dbReference>
<dbReference type="SUPFAM" id="SSF52777">
    <property type="entry name" value="CoA-dependent acyltransferases"/>
    <property type="match status" value="4"/>
</dbReference>
<dbReference type="InterPro" id="IPR042099">
    <property type="entry name" value="ANL_N_sf"/>
</dbReference>
<dbReference type="PROSITE" id="PS00455">
    <property type="entry name" value="AMP_BINDING"/>
    <property type="match status" value="1"/>
</dbReference>
<comment type="caution">
    <text evidence="6">The sequence shown here is derived from an EMBL/GenBank/DDBJ whole genome shotgun (WGS) entry which is preliminary data.</text>
</comment>
<feature type="domain" description="Carrier" evidence="5">
    <location>
        <begin position="1542"/>
        <end position="1617"/>
    </location>
</feature>
<evidence type="ECO:0000256" key="4">
    <source>
        <dbReference type="SAM" id="MobiDB-lite"/>
    </source>
</evidence>
<sequence length="1653" mass="177130">MAKPPTPPLSRRAASVAPLSYAQERLWFIDAAAPGSAVYNVPLLTRWNEPVDIEALTRALTAVVARHEVLRTTYGLRDGRPVQYVGEPVPVPLEVIPGALRDDEELAPHARAPFDLTTAPPLRCVVWQGGADGDAMLLVVHHIAVDGWSLTALYEDLAEAYEQALSGAVPRLAELDVQYADFAAWDREVGGHPDMAERLDARLAEILSVPGDLALGPCPPRRALPEGERRGRQHTFRLPPQLVAATKELAAQLRATDFVVLFAAFQAVVQRWTGHEEFLLGTVAANRPHPCVEQLVGFFVNTVPLRCRLDARWSFERLCHEVRGESFRALSHQRLPFDQLTARAAADRSRPQGPLVGVGFVLQNMPAPRLGDRPRWTAPRLLPTGTAKQDLTLVLEYDGDGILATVEYDIDRYTEERARAVSGHFQVLLAAAVADPRAPLYRLPLTRPAEGWPRPGVLFGEERDLVGEYRERLATAEQGGPGMTDLTVHQGARSVLDLLDARIASMEGAATAVTCAGTELSWRGLDRWAWAVAHRLRTHGAGTGTLVPVLCARGGALVAGWLGTLRSGAAYVPLAMDTPAARIEFILRETGASVALVDEAGAELLRGLDTPVKPVRLEEVRAFGDDAPAVPVRPAGDDVAVVIYTSGTTGRPKGVLVPHRGLLNTGLWWADDARLTTGDRLLLTAGTAFDPAAFNVFEALLAGARLIVADDVERRDPAALLRLTRGPHGATVAGSLTPSLLHAMLEADPGGASSLRVVYCGGEALPRRLAAECARRWDTEVRNVYGPTEASCNSTFAAVAPDDERAPAIGRPLPNTRAYVLGPHGEELPAQVPGELYVAGAGVALGYLDQPERTAAAFLPDPYPHEPGALMYRTGDRVSLRPDGQLEYLGRADDQVKILGNRIEPNEVRRLLEENPAIAAAAVHATGTPQRLVAYVEAAAGAEPGTHDDVVRPLLRWLPAAVLPSEVYAVPAMPRTSNDKVDFAALADLRATPLARGERRRTSLTAEQRRAARLMADTLAEADRGAGALDPEEIGPDADFFTLGGHSLLAVRMLAAAEREWGRTVPLRGFLADPTVSGLARFLAADDGARTAPGAARAPESPDGRYPATPVQQRLWFLDRLAALRAAYLAPSLVEIEGPVDHALLREAFATVLARHPGLRSRFALDARARKVFYRTDGPAPEVALVDGSRWTGQRLEEHLAEVCWAPFDLAAQAPARGEVIALADDRTLLFYGVHHIVTDGWSLGIVMDQLAEQYRASADGRPRAAAPAPHPADLVTGPPSDGAVAGLLAGLRGAPTDVGLPYDRPRPAIQSIDADTRETRLPAELGDRVREIGAELGCTTFMTATALLAVVLARRGSQRDFLFTFPWAGRDGAGAADTVGMFVNTLLVRADLTDDPDWRTLLNRIRRSAMAAYRHADAPFDAVAAELHPGRDLSRPAVTPVYVNATDEPARAPHLGAGLTTRYRVPPALKLKYELELTATGGPDGLVLSLAYSTALFDATTVEALLDELTSAATDLATDLESPVLTDTQPHSPAATPAPALDRTAMTDRVAAAWREVLDVDTVPYDANFFDVGGDSLLLIVLLDTLSGLTDRELEAADLFQHSTVEAQADLLAAGGPGAPAAAPAEEQGPGRGHGRLLGRSRRGASAPESTA</sequence>
<dbReference type="RefSeq" id="WP_189965442.1">
    <property type="nucleotide sequence ID" value="NZ_BMUA01000013.1"/>
</dbReference>
<dbReference type="CDD" id="cd05930">
    <property type="entry name" value="A_NRPS"/>
    <property type="match status" value="1"/>
</dbReference>
<keyword evidence="3" id="KW-0597">Phosphoprotein</keyword>
<evidence type="ECO:0000259" key="5">
    <source>
        <dbReference type="PROSITE" id="PS50075"/>
    </source>
</evidence>
<dbReference type="Gene3D" id="3.30.559.30">
    <property type="entry name" value="Nonribosomal peptide synthetase, condensation domain"/>
    <property type="match status" value="2"/>
</dbReference>
<dbReference type="InterPro" id="IPR006162">
    <property type="entry name" value="Ppantetheine_attach_site"/>
</dbReference>
<evidence type="ECO:0000256" key="3">
    <source>
        <dbReference type="ARBA" id="ARBA00022553"/>
    </source>
</evidence>
<dbReference type="InterPro" id="IPR010071">
    <property type="entry name" value="AA_adenyl_dom"/>
</dbReference>
<dbReference type="InterPro" id="IPR023213">
    <property type="entry name" value="CAT-like_dom_sf"/>
</dbReference>
<feature type="domain" description="Carrier" evidence="5">
    <location>
        <begin position="1002"/>
        <end position="1087"/>
    </location>
</feature>
<dbReference type="Pfam" id="PF00668">
    <property type="entry name" value="Condensation"/>
    <property type="match status" value="3"/>
</dbReference>
<dbReference type="InterPro" id="IPR020806">
    <property type="entry name" value="PKS_PP-bd"/>
</dbReference>
<protein>
    <recommendedName>
        <fullName evidence="5">Carrier domain-containing protein</fullName>
    </recommendedName>
</protein>
<dbReference type="PANTHER" id="PTHR45527:SF1">
    <property type="entry name" value="FATTY ACID SYNTHASE"/>
    <property type="match status" value="1"/>
</dbReference>
<reference evidence="6" key="1">
    <citation type="submission" date="2024-05" db="EMBL/GenBank/DDBJ databases">
        <title>Whole genome shotgun sequence of Streptomyces violascens NBRC 12920.</title>
        <authorList>
            <person name="Komaki H."/>
            <person name="Tamura T."/>
        </authorList>
    </citation>
    <scope>NUCLEOTIDE SEQUENCE</scope>
    <source>
        <strain evidence="6">NBRC 12920</strain>
    </source>
</reference>
<dbReference type="SUPFAM" id="SSF56801">
    <property type="entry name" value="Acetyl-CoA synthetase-like"/>
    <property type="match status" value="1"/>
</dbReference>
<feature type="compositionally biased region" description="Basic residues" evidence="4">
    <location>
        <begin position="1634"/>
        <end position="1644"/>
    </location>
</feature>
<evidence type="ECO:0000313" key="7">
    <source>
        <dbReference type="Proteomes" id="UP001050808"/>
    </source>
</evidence>
<dbReference type="Pfam" id="PF00550">
    <property type="entry name" value="PP-binding"/>
    <property type="match status" value="2"/>
</dbReference>
<dbReference type="Gene3D" id="3.30.300.30">
    <property type="match status" value="1"/>
</dbReference>
<keyword evidence="2" id="KW-0596">Phosphopantetheine</keyword>
<evidence type="ECO:0000313" key="6">
    <source>
        <dbReference type="EMBL" id="GHI42401.1"/>
    </source>
</evidence>
<dbReference type="SMART" id="SM00823">
    <property type="entry name" value="PKS_PP"/>
    <property type="match status" value="2"/>
</dbReference>
<dbReference type="InterPro" id="IPR036736">
    <property type="entry name" value="ACP-like_sf"/>
</dbReference>
<keyword evidence="7" id="KW-1185">Reference proteome</keyword>
<dbReference type="PANTHER" id="PTHR45527">
    <property type="entry name" value="NONRIBOSOMAL PEPTIDE SYNTHETASE"/>
    <property type="match status" value="1"/>
</dbReference>
<dbReference type="InterPro" id="IPR001242">
    <property type="entry name" value="Condensation_dom"/>
</dbReference>
<dbReference type="Pfam" id="PF00501">
    <property type="entry name" value="AMP-binding"/>
    <property type="match status" value="1"/>
</dbReference>
<gene>
    <name evidence="6" type="ORF">Sviol_68090</name>
</gene>
<proteinExistence type="predicted"/>
<accession>A0ABQ3QYP1</accession>
<feature type="compositionally biased region" description="Low complexity" evidence="4">
    <location>
        <begin position="1614"/>
        <end position="1629"/>
    </location>
</feature>
<dbReference type="Gene3D" id="3.30.559.10">
    <property type="entry name" value="Chloramphenicol acetyltransferase-like domain"/>
    <property type="match status" value="2"/>
</dbReference>
<dbReference type="Gene3D" id="3.40.50.12780">
    <property type="entry name" value="N-terminal domain of ligase-like"/>
    <property type="match status" value="1"/>
</dbReference>
<dbReference type="SUPFAM" id="SSF47336">
    <property type="entry name" value="ACP-like"/>
    <property type="match status" value="2"/>
</dbReference>
<dbReference type="CDD" id="cd19531">
    <property type="entry name" value="LCL_NRPS-like"/>
    <property type="match status" value="1"/>
</dbReference>
<dbReference type="InterPro" id="IPR020845">
    <property type="entry name" value="AMP-binding_CS"/>
</dbReference>
<feature type="region of interest" description="Disordered" evidence="4">
    <location>
        <begin position="1614"/>
        <end position="1653"/>
    </location>
</feature>
<dbReference type="PROSITE" id="PS50075">
    <property type="entry name" value="CARRIER"/>
    <property type="match status" value="2"/>
</dbReference>
<organism evidence="6 7">
    <name type="scientific">Streptomyces violascens</name>
    <dbReference type="NCBI Taxonomy" id="67381"/>
    <lineage>
        <taxon>Bacteria</taxon>
        <taxon>Bacillati</taxon>
        <taxon>Actinomycetota</taxon>
        <taxon>Actinomycetes</taxon>
        <taxon>Kitasatosporales</taxon>
        <taxon>Streptomycetaceae</taxon>
        <taxon>Streptomyces</taxon>
    </lineage>
</organism>
<dbReference type="Proteomes" id="UP001050808">
    <property type="component" value="Unassembled WGS sequence"/>
</dbReference>
<dbReference type="PROSITE" id="PS00012">
    <property type="entry name" value="PHOSPHOPANTETHEINE"/>
    <property type="match status" value="1"/>
</dbReference>
<dbReference type="Gene3D" id="1.10.1200.10">
    <property type="entry name" value="ACP-like"/>
    <property type="match status" value="2"/>
</dbReference>
<comment type="cofactor">
    <cofactor evidence="1">
        <name>pantetheine 4'-phosphate</name>
        <dbReference type="ChEBI" id="CHEBI:47942"/>
    </cofactor>
</comment>
<dbReference type="NCBIfam" id="TIGR01733">
    <property type="entry name" value="AA-adenyl-dom"/>
    <property type="match status" value="1"/>
</dbReference>
<dbReference type="InterPro" id="IPR000873">
    <property type="entry name" value="AMP-dep_synth/lig_dom"/>
</dbReference>
<evidence type="ECO:0000256" key="1">
    <source>
        <dbReference type="ARBA" id="ARBA00001957"/>
    </source>
</evidence>
<evidence type="ECO:0000256" key="2">
    <source>
        <dbReference type="ARBA" id="ARBA00022450"/>
    </source>
</evidence>
<dbReference type="InterPro" id="IPR045851">
    <property type="entry name" value="AMP-bd_C_sf"/>
</dbReference>
<dbReference type="EMBL" id="BNDY01000017">
    <property type="protein sequence ID" value="GHI42401.1"/>
    <property type="molecule type" value="Genomic_DNA"/>
</dbReference>
<name>A0ABQ3QYP1_9ACTN</name>